<evidence type="ECO:0000313" key="1">
    <source>
        <dbReference type="EMBL" id="KAF0479672.1"/>
    </source>
</evidence>
<sequence length="84" mass="10105">MQAFQKETTLRKSLQKESQQINYSLQYKELYIENGIVLEANGKHLSLKETQALIVKYNKLVMQKYCQNRNISRLQERINYYQET</sequence>
<gene>
    <name evidence="1" type="ORF">F8M41_023801</name>
</gene>
<accession>A0A8H4ACS6</accession>
<dbReference type="Proteomes" id="UP000439903">
    <property type="component" value="Unassembled WGS sequence"/>
</dbReference>
<proteinExistence type="predicted"/>
<comment type="caution">
    <text evidence="1">The sequence shown here is derived from an EMBL/GenBank/DDBJ whole genome shotgun (WGS) entry which is preliminary data.</text>
</comment>
<dbReference type="EMBL" id="WTPW01000787">
    <property type="protein sequence ID" value="KAF0479672.1"/>
    <property type="molecule type" value="Genomic_DNA"/>
</dbReference>
<evidence type="ECO:0000313" key="2">
    <source>
        <dbReference type="Proteomes" id="UP000439903"/>
    </source>
</evidence>
<reference evidence="1 2" key="1">
    <citation type="journal article" date="2019" name="Environ. Microbiol.">
        <title>At the nexus of three kingdoms: the genome of the mycorrhizal fungus Gigaspora margarita provides insights into plant, endobacterial and fungal interactions.</title>
        <authorList>
            <person name="Venice F."/>
            <person name="Ghignone S."/>
            <person name="Salvioli di Fossalunga A."/>
            <person name="Amselem J."/>
            <person name="Novero M."/>
            <person name="Xianan X."/>
            <person name="Sedzielewska Toro K."/>
            <person name="Morin E."/>
            <person name="Lipzen A."/>
            <person name="Grigoriev I.V."/>
            <person name="Henrissat B."/>
            <person name="Martin F.M."/>
            <person name="Bonfante P."/>
        </authorList>
    </citation>
    <scope>NUCLEOTIDE SEQUENCE [LARGE SCALE GENOMIC DNA]</scope>
    <source>
        <strain evidence="1 2">BEG34</strain>
    </source>
</reference>
<protein>
    <submittedName>
        <fullName evidence="1">Uncharacterized protein</fullName>
    </submittedName>
</protein>
<organism evidence="1 2">
    <name type="scientific">Gigaspora margarita</name>
    <dbReference type="NCBI Taxonomy" id="4874"/>
    <lineage>
        <taxon>Eukaryota</taxon>
        <taxon>Fungi</taxon>
        <taxon>Fungi incertae sedis</taxon>
        <taxon>Mucoromycota</taxon>
        <taxon>Glomeromycotina</taxon>
        <taxon>Glomeromycetes</taxon>
        <taxon>Diversisporales</taxon>
        <taxon>Gigasporaceae</taxon>
        <taxon>Gigaspora</taxon>
    </lineage>
</organism>
<name>A0A8H4ACS6_GIGMA</name>
<keyword evidence="2" id="KW-1185">Reference proteome</keyword>
<dbReference type="AlphaFoldDB" id="A0A8H4ACS6"/>